<proteinExistence type="predicted"/>
<protein>
    <submittedName>
        <fullName evidence="2">Uncharacterized protein</fullName>
    </submittedName>
</protein>
<accession>A0AC34Q6X1</accession>
<reference evidence="2" key="1">
    <citation type="submission" date="2022-11" db="UniProtKB">
        <authorList>
            <consortium name="WormBaseParasite"/>
        </authorList>
    </citation>
    <scope>IDENTIFICATION</scope>
</reference>
<name>A0AC34Q6X1_9BILA</name>
<dbReference type="WBParaSite" id="JU765_v2.g13447.t1">
    <property type="protein sequence ID" value="JU765_v2.g13447.t1"/>
    <property type="gene ID" value="JU765_v2.g13447"/>
</dbReference>
<dbReference type="Proteomes" id="UP000887576">
    <property type="component" value="Unplaced"/>
</dbReference>
<evidence type="ECO:0000313" key="1">
    <source>
        <dbReference type="Proteomes" id="UP000887576"/>
    </source>
</evidence>
<sequence>MTLPELKKILQQYQVEDLSLDAMIRYNDERLFSELMDLLMEPCRFVTALSIGSDDAEFNYVNFYKNMRQLKSFTVKDFSEIINNLPYFPPKLELRSEYSLPMLAEKTKNHPLSFLNITEYASLADLQQFLMVSYCDAFVY</sequence>
<organism evidence="1 2">
    <name type="scientific">Panagrolaimus sp. JU765</name>
    <dbReference type="NCBI Taxonomy" id="591449"/>
    <lineage>
        <taxon>Eukaryota</taxon>
        <taxon>Metazoa</taxon>
        <taxon>Ecdysozoa</taxon>
        <taxon>Nematoda</taxon>
        <taxon>Chromadorea</taxon>
        <taxon>Rhabditida</taxon>
        <taxon>Tylenchina</taxon>
        <taxon>Panagrolaimomorpha</taxon>
        <taxon>Panagrolaimoidea</taxon>
        <taxon>Panagrolaimidae</taxon>
        <taxon>Panagrolaimus</taxon>
    </lineage>
</organism>
<evidence type="ECO:0000313" key="2">
    <source>
        <dbReference type="WBParaSite" id="JU765_v2.g13447.t1"/>
    </source>
</evidence>